<keyword evidence="5" id="KW-1185">Reference proteome</keyword>
<name>E6S914_INTC7</name>
<dbReference type="AlphaFoldDB" id="E6S914"/>
<evidence type="ECO:0000259" key="3">
    <source>
        <dbReference type="PROSITE" id="PS50234"/>
    </source>
</evidence>
<dbReference type="eggNOG" id="COG2304">
    <property type="taxonomic scope" value="Bacteria"/>
</dbReference>
<dbReference type="InterPro" id="IPR002035">
    <property type="entry name" value="VWF_A"/>
</dbReference>
<evidence type="ECO:0000313" key="5">
    <source>
        <dbReference type="Proteomes" id="UP000008914"/>
    </source>
</evidence>
<dbReference type="SUPFAM" id="SSF53300">
    <property type="entry name" value="vWA-like"/>
    <property type="match status" value="1"/>
</dbReference>
<keyword evidence="2" id="KW-0812">Transmembrane</keyword>
<dbReference type="Pfam" id="PF13531">
    <property type="entry name" value="SBP_bac_11"/>
    <property type="match status" value="1"/>
</dbReference>
<dbReference type="PROSITE" id="PS50234">
    <property type="entry name" value="VWFA"/>
    <property type="match status" value="1"/>
</dbReference>
<feature type="domain" description="VWFA" evidence="3">
    <location>
        <begin position="374"/>
        <end position="566"/>
    </location>
</feature>
<dbReference type="Gene3D" id="3.40.50.410">
    <property type="entry name" value="von Willebrand factor, type A domain"/>
    <property type="match status" value="1"/>
</dbReference>
<evidence type="ECO:0000256" key="1">
    <source>
        <dbReference type="SAM" id="MobiDB-lite"/>
    </source>
</evidence>
<evidence type="ECO:0000256" key="2">
    <source>
        <dbReference type="SAM" id="Phobius"/>
    </source>
</evidence>
<dbReference type="Proteomes" id="UP000008914">
    <property type="component" value="Chromosome"/>
</dbReference>
<dbReference type="EMBL" id="CP002343">
    <property type="protein sequence ID" value="ADU49189.1"/>
    <property type="molecule type" value="Genomic_DNA"/>
</dbReference>
<evidence type="ECO:0000313" key="4">
    <source>
        <dbReference type="EMBL" id="ADU49189.1"/>
    </source>
</evidence>
<dbReference type="SMART" id="SM00327">
    <property type="entry name" value="VWA"/>
    <property type="match status" value="1"/>
</dbReference>
<keyword evidence="2" id="KW-1133">Transmembrane helix</keyword>
<dbReference type="SUPFAM" id="SSF53850">
    <property type="entry name" value="Periplasmic binding protein-like II"/>
    <property type="match status" value="1"/>
</dbReference>
<dbReference type="InterPro" id="IPR036465">
    <property type="entry name" value="vWFA_dom_sf"/>
</dbReference>
<accession>E6S914</accession>
<feature type="region of interest" description="Disordered" evidence="1">
    <location>
        <begin position="1"/>
        <end position="32"/>
    </location>
</feature>
<dbReference type="HOGENOM" id="CLU_018489_1_0_11"/>
<sequence length="568" mass="58161">MTAGGGPVPEEEPTRPRRRVGPYEASLQESAHQAEVAHRARMRAARRRHALIAAVTVVALVAVGFVGWRLLTPAAPPTSVPATAAAPVSCTDATAVTIAAAPAVAPVLAALAETLSKEASGPCAAFTIEPVESFTVSGTVGTAAEPDAWVTDSAEWIARAGTLAGREITVPEPFASTGVVVALPVPAAEEIGDQAKWSAAITSRTPVRVPDPARYAVGAAALASAAGGLPPDRVAAVAQANASAPAPGLGAVAEAATPLGVVVTAAQLLAHNESNDARALAAVAPVDGAAFLGYRLVTLTDKAEVAELVADFAAYLTTEEAKTAFSEAGFATPGGPEPQMPSPLYGTVTDRPAPDAAALKAVRAAWAAATPKRQTLLALDVSGSMLRRTDQGTRLAVMQEATLQAIAGMPGSSRLGLWAYSLHIGKQGDDFRPLLNAAPVGHSSHLLDLRKQVGGLTRSVGGGRGLYDTIVATYQRARATYTKGQLNSVVIVTDGLNDDDYGASLSVALSRVKKLVDPRNPIRITIVGFGSEPDAKAMTPFAQLTGGRYVNAAEPKDLLPTLRGVLGG</sequence>
<feature type="transmembrane region" description="Helical" evidence="2">
    <location>
        <begin position="50"/>
        <end position="71"/>
    </location>
</feature>
<organism evidence="4 5">
    <name type="scientific">Intrasporangium calvum (strain ATCC 23552 / DSM 43043 / JCM 3097 / NBRC 12989 / NCIMB 10167 / NRRL B-3866 / 7 KIP)</name>
    <dbReference type="NCBI Taxonomy" id="710696"/>
    <lineage>
        <taxon>Bacteria</taxon>
        <taxon>Bacillati</taxon>
        <taxon>Actinomycetota</taxon>
        <taxon>Actinomycetes</taxon>
        <taxon>Micrococcales</taxon>
        <taxon>Intrasporangiaceae</taxon>
        <taxon>Intrasporangium</taxon>
    </lineage>
</organism>
<dbReference type="KEGG" id="ica:Intca_2687"/>
<gene>
    <name evidence="4" type="ordered locus">Intca_2687</name>
</gene>
<proteinExistence type="predicted"/>
<keyword evidence="2" id="KW-0472">Membrane</keyword>
<reference evidence="4 5" key="1">
    <citation type="journal article" date="2010" name="Stand. Genomic Sci.">
        <title>Complete genome sequence of Intrasporangium calvum type strain (7 KIP).</title>
        <authorList>
            <person name="Del Rio T.G."/>
            <person name="Chertkov O."/>
            <person name="Yasawong M."/>
            <person name="Lucas S."/>
            <person name="Deshpande S."/>
            <person name="Cheng J.F."/>
            <person name="Detter C."/>
            <person name="Tapia R."/>
            <person name="Han C."/>
            <person name="Goodwin L."/>
            <person name="Pitluck S."/>
            <person name="Liolios K."/>
            <person name="Ivanova N."/>
            <person name="Mavromatis K."/>
            <person name="Pati A."/>
            <person name="Chen A."/>
            <person name="Palaniappan K."/>
            <person name="Land M."/>
            <person name="Hauser L."/>
            <person name="Chang Y.J."/>
            <person name="Jeffries C.D."/>
            <person name="Rohde M."/>
            <person name="Pukall R."/>
            <person name="Sikorski J."/>
            <person name="Goker M."/>
            <person name="Woyke T."/>
            <person name="Bristow J."/>
            <person name="Eisen J.A."/>
            <person name="Markowitz V."/>
            <person name="Hugenholtz P."/>
            <person name="Kyrpides N.C."/>
            <person name="Klenk H.P."/>
            <person name="Lapidus A."/>
        </authorList>
    </citation>
    <scope>NUCLEOTIDE SEQUENCE [LARGE SCALE GENOMIC DNA]</scope>
    <source>
        <strain evidence="5">ATCC 23552 / DSM 43043 / JCM 3097 / NBRC 12989 / 7 KIP</strain>
    </source>
</reference>
<protein>
    <submittedName>
        <fullName evidence="4">von Willebrand factor type A</fullName>
    </submittedName>
</protein>
<dbReference type="STRING" id="710696.Intca_2687"/>